<evidence type="ECO:0000313" key="22">
    <source>
        <dbReference type="RefSeq" id="XP_021567308.1"/>
    </source>
</evidence>
<accession>A0A3Q0E007</accession>
<comment type="catalytic activity">
    <reaction evidence="17">
        <text>a beta-D-galactoside + CMP-N-acetyl-beta-neuraminate = an N-acetyl-alpha-neuraminyl-(2-&gt;6)-beta-D-galactosyl derivative + CMP + H(+)</text>
        <dbReference type="Rhea" id="RHEA:52104"/>
        <dbReference type="ChEBI" id="CHEBI:15378"/>
        <dbReference type="ChEBI" id="CHEBI:28034"/>
        <dbReference type="ChEBI" id="CHEBI:57812"/>
        <dbReference type="ChEBI" id="CHEBI:60377"/>
        <dbReference type="ChEBI" id="CHEBI:136398"/>
        <dbReference type="EC" id="2.4.3.1"/>
    </reaction>
</comment>
<evidence type="ECO:0000256" key="19">
    <source>
        <dbReference type="SAM" id="MobiDB-lite"/>
    </source>
</evidence>
<dbReference type="GO" id="GO:0097503">
    <property type="term" value="P:sialylation"/>
    <property type="evidence" value="ECO:0007669"/>
    <property type="project" value="TreeGrafter"/>
</dbReference>
<keyword evidence="5" id="KW-0328">Glycosyltransferase</keyword>
<feature type="transmembrane region" description="Helical" evidence="20">
    <location>
        <begin position="12"/>
        <end position="30"/>
    </location>
</feature>
<keyword evidence="7 20" id="KW-0812">Transmembrane</keyword>
<keyword evidence="10" id="KW-0333">Golgi apparatus</keyword>
<evidence type="ECO:0000256" key="11">
    <source>
        <dbReference type="ARBA" id="ARBA00023136"/>
    </source>
</evidence>
<dbReference type="EC" id="2.4.3.1" evidence="18"/>
<dbReference type="CTD" id="84620"/>
<proteinExistence type="inferred from homology"/>
<keyword evidence="13" id="KW-0325">Glycoprotein</keyword>
<evidence type="ECO:0000256" key="10">
    <source>
        <dbReference type="ARBA" id="ARBA00023034"/>
    </source>
</evidence>
<name>A0A3Q0E007_CARSF</name>
<dbReference type="OrthoDB" id="10264956at2759"/>
<reference evidence="22" key="1">
    <citation type="submission" date="2025-08" db="UniProtKB">
        <authorList>
            <consortium name="RefSeq"/>
        </authorList>
    </citation>
    <scope>IDENTIFICATION</scope>
</reference>
<evidence type="ECO:0000256" key="20">
    <source>
        <dbReference type="SAM" id="Phobius"/>
    </source>
</evidence>
<evidence type="ECO:0000256" key="13">
    <source>
        <dbReference type="ARBA" id="ARBA00023180"/>
    </source>
</evidence>
<dbReference type="Gene3D" id="3.90.1480.20">
    <property type="entry name" value="Glycosyl transferase family 29"/>
    <property type="match status" value="1"/>
</dbReference>
<evidence type="ECO:0000256" key="7">
    <source>
        <dbReference type="ARBA" id="ARBA00022692"/>
    </source>
</evidence>
<gene>
    <name evidence="22" type="primary">ST6GAL2</name>
</gene>
<keyword evidence="11 20" id="KW-0472">Membrane</keyword>
<evidence type="ECO:0000256" key="12">
    <source>
        <dbReference type="ARBA" id="ARBA00023157"/>
    </source>
</evidence>
<evidence type="ECO:0000256" key="5">
    <source>
        <dbReference type="ARBA" id="ARBA00022676"/>
    </source>
</evidence>
<dbReference type="FunFam" id="3.90.1480.20:FF:000010">
    <property type="entry name" value="ST6 beta-galactoside alpha-2,6-sialyltransferase 2"/>
    <property type="match status" value="1"/>
</dbReference>
<dbReference type="Pfam" id="PF00777">
    <property type="entry name" value="Glyco_transf_29"/>
    <property type="match status" value="1"/>
</dbReference>
<evidence type="ECO:0000313" key="21">
    <source>
        <dbReference type="Proteomes" id="UP000189704"/>
    </source>
</evidence>
<dbReference type="InterPro" id="IPR011330">
    <property type="entry name" value="Glyco_hydro/deAcase_b/a-brl"/>
</dbReference>
<evidence type="ECO:0000256" key="16">
    <source>
        <dbReference type="ARBA" id="ARBA00032076"/>
    </source>
</evidence>
<feature type="region of interest" description="Disordered" evidence="19">
    <location>
        <begin position="85"/>
        <end position="119"/>
    </location>
</feature>
<feature type="compositionally biased region" description="Basic and acidic residues" evidence="19">
    <location>
        <begin position="94"/>
        <end position="110"/>
    </location>
</feature>
<dbReference type="Proteomes" id="UP000189704">
    <property type="component" value="Unplaced"/>
</dbReference>
<comment type="subcellular location">
    <subcellularLocation>
        <location evidence="2">Golgi apparatus</location>
        <location evidence="2">Golgi stack membrane</location>
        <topology evidence="2">Single-pass type II membrane protein</topology>
    </subcellularLocation>
</comment>
<evidence type="ECO:0000256" key="2">
    <source>
        <dbReference type="ARBA" id="ARBA00004447"/>
    </source>
</evidence>
<dbReference type="AlphaFoldDB" id="A0A3Q0E007"/>
<evidence type="ECO:0000256" key="17">
    <source>
        <dbReference type="ARBA" id="ARBA00034249"/>
    </source>
</evidence>
<dbReference type="InterPro" id="IPR038578">
    <property type="entry name" value="GT29-like_sf"/>
</dbReference>
<keyword evidence="8" id="KW-0735">Signal-anchor</keyword>
<sequence length="406" mass="45383">MKPHLKQWRQRMLLGIFAWGLLFVVIFIYFTDGTPAEPVPSAFSFLETQRLLPLQGKQRAIMGALHEPAWLRGADANQALPRGRPVASFQAGPEDPRKGGRAHGRSEKGELFSSQVGRRSQSAFYPEDDDYLVAAGQPGWPSHSQGTAGGASPGQPGLREGLSQLHPRGLSSCAVVMSAGAILNSSLGEEIDSHDAVLRFNSAPTRGYEKDVGNKTTVRIINSQILTNPSHHFIDSSLYKDVILVAWDPAPYSANLNLWYKKPDYNLFTPYIQHRQRNPTQPFYILHPKFIWQLWDIIQENTKEKIQPNPPSSGFIGILIMMSMCREVHVYEYIPSVRQTELCHYHELYYDAACTLGAYHPLLYEKLLVQRLNTGTQADLHRKGKVVLPGFQAVHCPAPNPALPPS</sequence>
<keyword evidence="21" id="KW-1185">Reference proteome</keyword>
<evidence type="ECO:0000256" key="4">
    <source>
        <dbReference type="ARBA" id="ARBA00020782"/>
    </source>
</evidence>
<evidence type="ECO:0000256" key="1">
    <source>
        <dbReference type="ARBA" id="ARBA00004097"/>
    </source>
</evidence>
<dbReference type="InterPro" id="IPR001675">
    <property type="entry name" value="Glyco_trans_29"/>
</dbReference>
<keyword evidence="6" id="KW-0808">Transferase</keyword>
<feature type="region of interest" description="Disordered" evidence="19">
    <location>
        <begin position="134"/>
        <end position="164"/>
    </location>
</feature>
<dbReference type="PANTHER" id="PTHR46059">
    <property type="entry name" value="BETA-GALACTOSIDE ALPHA-2,6-SIALYLTRANSFERASE"/>
    <property type="match status" value="1"/>
</dbReference>
<comment type="function">
    <text evidence="1">Transfers sialic acid from the donor of substrate CMP-sialic acid to galactose containing acceptor substrates. Has alpha-2,6-sialyltransferase activity toward oligosaccharides that have the Gal-beta-1,4-GlcNAc sequence at the non-reducing end of their carbohydrate groups, but it has weak or no activities toward glycoproteins and glycolipids.</text>
</comment>
<keyword evidence="12" id="KW-1015">Disulfide bond</keyword>
<evidence type="ECO:0000256" key="3">
    <source>
        <dbReference type="ARBA" id="ARBA00006003"/>
    </source>
</evidence>
<dbReference type="KEGG" id="csyr:103258958"/>
<organism evidence="21 22">
    <name type="scientific">Carlito syrichta</name>
    <name type="common">Philippine tarsier</name>
    <name type="synonym">Tarsius syrichta</name>
    <dbReference type="NCBI Taxonomy" id="1868482"/>
    <lineage>
        <taxon>Eukaryota</taxon>
        <taxon>Metazoa</taxon>
        <taxon>Chordata</taxon>
        <taxon>Craniata</taxon>
        <taxon>Vertebrata</taxon>
        <taxon>Euteleostomi</taxon>
        <taxon>Mammalia</taxon>
        <taxon>Eutheria</taxon>
        <taxon>Euarchontoglires</taxon>
        <taxon>Primates</taxon>
        <taxon>Haplorrhini</taxon>
        <taxon>Tarsiiformes</taxon>
        <taxon>Tarsiidae</taxon>
        <taxon>Carlito</taxon>
    </lineage>
</organism>
<dbReference type="GO" id="GO:0005975">
    <property type="term" value="P:carbohydrate metabolic process"/>
    <property type="evidence" value="ECO:0007669"/>
    <property type="project" value="InterPro"/>
</dbReference>
<evidence type="ECO:0000256" key="14">
    <source>
        <dbReference type="ARBA" id="ARBA00030410"/>
    </source>
</evidence>
<dbReference type="RefSeq" id="XP_021567308.1">
    <property type="nucleotide sequence ID" value="XM_021711633.1"/>
</dbReference>
<dbReference type="PANTHER" id="PTHR46059:SF3">
    <property type="entry name" value="BETA-GALACTOSIDE ALPHA-2,6-SIALYLTRANSFERASE 2"/>
    <property type="match status" value="1"/>
</dbReference>
<evidence type="ECO:0000256" key="6">
    <source>
        <dbReference type="ARBA" id="ARBA00022679"/>
    </source>
</evidence>
<dbReference type="GO" id="GO:0003835">
    <property type="term" value="F:beta-galactoside alpha-2,6-sialyltransferase activity"/>
    <property type="evidence" value="ECO:0007669"/>
    <property type="project" value="UniProtKB-EC"/>
</dbReference>
<evidence type="ECO:0000256" key="9">
    <source>
        <dbReference type="ARBA" id="ARBA00022989"/>
    </source>
</evidence>
<dbReference type="SUPFAM" id="SSF88713">
    <property type="entry name" value="Glycoside hydrolase/deacetylase"/>
    <property type="match status" value="1"/>
</dbReference>
<evidence type="ECO:0000256" key="18">
    <source>
        <dbReference type="ARBA" id="ARBA00034329"/>
    </source>
</evidence>
<keyword evidence="9 20" id="KW-1133">Transmembrane helix</keyword>
<protein>
    <recommendedName>
        <fullName evidence="4">Beta-galactoside alpha-2,6-sialyltransferase 2</fullName>
        <ecNumber evidence="18">2.4.3.1</ecNumber>
    </recommendedName>
    <alternativeName>
        <fullName evidence="15">CMP-N-acetylneuraminate-beta-galactosamide-alpha-2,6-sialyltransferase 2</fullName>
    </alternativeName>
    <alternativeName>
        <fullName evidence="14">ST6Gal II</fullName>
    </alternativeName>
    <alternativeName>
        <fullName evidence="16">Sialyltransferase 2</fullName>
    </alternativeName>
</protein>
<comment type="similarity">
    <text evidence="3">Belongs to the glycosyltransferase 29 family.</text>
</comment>
<dbReference type="STRING" id="1868482.ENSTSYP00000006363"/>
<evidence type="ECO:0000256" key="15">
    <source>
        <dbReference type="ARBA" id="ARBA00030509"/>
    </source>
</evidence>
<evidence type="ECO:0000256" key="8">
    <source>
        <dbReference type="ARBA" id="ARBA00022968"/>
    </source>
</evidence>
<dbReference type="GeneID" id="103258958"/>
<dbReference type="GO" id="GO:0032580">
    <property type="term" value="C:Golgi cisterna membrane"/>
    <property type="evidence" value="ECO:0007669"/>
    <property type="project" value="UniProtKB-SubCell"/>
</dbReference>